<dbReference type="AlphaFoldDB" id="A0A411PCP3"/>
<keyword evidence="3" id="KW-1185">Reference proteome</keyword>
<evidence type="ECO:0000313" key="3">
    <source>
        <dbReference type="Proteomes" id="UP000291106"/>
    </source>
</evidence>
<evidence type="ECO:0000313" key="2">
    <source>
        <dbReference type="EMBL" id="QBF81335.1"/>
    </source>
</evidence>
<dbReference type="PANTHER" id="PTHR43792:SF1">
    <property type="entry name" value="N-ACETYLTRANSFERASE DOMAIN-CONTAINING PROTEIN"/>
    <property type="match status" value="1"/>
</dbReference>
<dbReference type="EMBL" id="CP036200">
    <property type="protein sequence ID" value="QBF81335.1"/>
    <property type="molecule type" value="Genomic_DNA"/>
</dbReference>
<dbReference type="Pfam" id="PF13302">
    <property type="entry name" value="Acetyltransf_3"/>
    <property type="match status" value="1"/>
</dbReference>
<dbReference type="Gene3D" id="3.40.630.30">
    <property type="match status" value="1"/>
</dbReference>
<dbReference type="PROSITE" id="PS51186">
    <property type="entry name" value="GNAT"/>
    <property type="match status" value="1"/>
</dbReference>
<dbReference type="RefSeq" id="WP_130597312.1">
    <property type="nucleotide sequence ID" value="NZ_CP036200.1"/>
</dbReference>
<dbReference type="PANTHER" id="PTHR43792">
    <property type="entry name" value="GNAT FAMILY, PUTATIVE (AFU_ORTHOLOGUE AFUA_3G00765)-RELATED-RELATED"/>
    <property type="match status" value="1"/>
</dbReference>
<dbReference type="SUPFAM" id="SSF55729">
    <property type="entry name" value="Acyl-CoA N-acyltransferases (Nat)"/>
    <property type="match status" value="1"/>
</dbReference>
<dbReference type="InterPro" id="IPR051531">
    <property type="entry name" value="N-acetyltransferase"/>
</dbReference>
<accession>A0A411PCP3</accession>
<dbReference type="InterPro" id="IPR000182">
    <property type="entry name" value="GNAT_dom"/>
</dbReference>
<reference evidence="2 3" key="1">
    <citation type="submission" date="2019-02" db="EMBL/GenBank/DDBJ databases">
        <title>Shewanella sp. D4-2 isolated from Dokdo Island.</title>
        <authorList>
            <person name="Baek K."/>
        </authorList>
    </citation>
    <scope>NUCLEOTIDE SEQUENCE [LARGE SCALE GENOMIC DNA]</scope>
    <source>
        <strain evidence="2 3">D4-2</strain>
    </source>
</reference>
<dbReference type="Proteomes" id="UP000291106">
    <property type="component" value="Chromosome"/>
</dbReference>
<name>A0A411PCP3_9GAMM</name>
<proteinExistence type="predicted"/>
<feature type="domain" description="N-acetyltransferase" evidence="1">
    <location>
        <begin position="10"/>
        <end position="179"/>
    </location>
</feature>
<gene>
    <name evidence="2" type="ORF">EXU30_00435</name>
</gene>
<dbReference type="InterPro" id="IPR016181">
    <property type="entry name" value="Acyl_CoA_acyltransferase"/>
</dbReference>
<protein>
    <submittedName>
        <fullName evidence="2">N-acetyltransferase</fullName>
    </submittedName>
</protein>
<organism evidence="2 3">
    <name type="scientific">Shewanella maritima</name>
    <dbReference type="NCBI Taxonomy" id="2520507"/>
    <lineage>
        <taxon>Bacteria</taxon>
        <taxon>Pseudomonadati</taxon>
        <taxon>Pseudomonadota</taxon>
        <taxon>Gammaproteobacteria</taxon>
        <taxon>Alteromonadales</taxon>
        <taxon>Shewanellaceae</taxon>
        <taxon>Shewanella</taxon>
    </lineage>
</organism>
<dbReference type="KEGG" id="smai:EXU30_00435"/>
<dbReference type="GO" id="GO:0016747">
    <property type="term" value="F:acyltransferase activity, transferring groups other than amino-acyl groups"/>
    <property type="evidence" value="ECO:0007669"/>
    <property type="project" value="InterPro"/>
</dbReference>
<keyword evidence="2" id="KW-0808">Transferase</keyword>
<evidence type="ECO:0000259" key="1">
    <source>
        <dbReference type="PROSITE" id="PS51186"/>
    </source>
</evidence>
<dbReference type="OrthoDB" id="9801656at2"/>
<sequence>MEHKINTSRLTMSMMTLDDIDLFVDLDSDPEVMKYITDGKTTSYEDAKALFIPRLAKYLNPEKGWGLWKIIVNDSQTFAGWILIRPLDFFTDNPKMDQLEVGWRLKQLTWGKGIATEAAQAVVDYCVSLDDNIKAVGAIAVPENKASINVMQKLGMEFVSQGPDNEMPDIKVVYYSKTI</sequence>